<evidence type="ECO:0008006" key="5">
    <source>
        <dbReference type="Google" id="ProtNLM"/>
    </source>
</evidence>
<dbReference type="Proteomes" id="UP000800035">
    <property type="component" value="Unassembled WGS sequence"/>
</dbReference>
<dbReference type="InterPro" id="IPR025496">
    <property type="entry name" value="DUF4387"/>
</dbReference>
<dbReference type="OrthoDB" id="5863171at2759"/>
<gene>
    <name evidence="3" type="ORF">CC80DRAFT_420605</name>
</gene>
<evidence type="ECO:0000259" key="1">
    <source>
        <dbReference type="Pfam" id="PF07287"/>
    </source>
</evidence>
<feature type="domain" description="DUF4387" evidence="2">
    <location>
        <begin position="540"/>
        <end position="641"/>
    </location>
</feature>
<organism evidence="3 4">
    <name type="scientific">Byssothecium circinans</name>
    <dbReference type="NCBI Taxonomy" id="147558"/>
    <lineage>
        <taxon>Eukaryota</taxon>
        <taxon>Fungi</taxon>
        <taxon>Dikarya</taxon>
        <taxon>Ascomycota</taxon>
        <taxon>Pezizomycotina</taxon>
        <taxon>Dothideomycetes</taxon>
        <taxon>Pleosporomycetidae</taxon>
        <taxon>Pleosporales</taxon>
        <taxon>Massarineae</taxon>
        <taxon>Massarinaceae</taxon>
        <taxon>Byssothecium</taxon>
    </lineage>
</organism>
<dbReference type="Pfam" id="PF07287">
    <property type="entry name" value="AtuA"/>
    <property type="match status" value="1"/>
</dbReference>
<dbReference type="Pfam" id="PF14330">
    <property type="entry name" value="DUF4387"/>
    <property type="match status" value="1"/>
</dbReference>
<dbReference type="InterPro" id="IPR010839">
    <property type="entry name" value="AtuA_N"/>
</dbReference>
<evidence type="ECO:0000259" key="2">
    <source>
        <dbReference type="Pfam" id="PF14330"/>
    </source>
</evidence>
<evidence type="ECO:0000313" key="3">
    <source>
        <dbReference type="EMBL" id="KAF1953183.1"/>
    </source>
</evidence>
<evidence type="ECO:0000313" key="4">
    <source>
        <dbReference type="Proteomes" id="UP000800035"/>
    </source>
</evidence>
<protein>
    <recommendedName>
        <fullName evidence="5">DUF1446-domain-containing protein</fullName>
    </recommendedName>
</protein>
<name>A0A6A5TJY8_9PLEO</name>
<sequence>MPTPRPIVNIVTPVGMLGYGLNEEETHHALQNVLQNGAPTAIVLDSGSTDSGPEKLALGCMSAPRENYVRDLRKLIRLGRRFEVPVVFSSAGGDGSDGHVREMVGIVGEIAAEVGNESYNLKTIALYSELSKPFIHTRLSSSSITSCGAAVPALTPADIDAAPVICSQMGPEPFYDAMIANPDFDIIAGGRGYDPSPYIAFCAYASQTGFPDDSKSEKMKTLFGGFAHMGKIMECGASCARPKGNGATATVYDDGSFDIVPNDPASTCTPLSVSAHTLYEKSRPDILPGPGGWLDLTESKYEQLADGRTVRCRGAKFTFSRDAGRKYQVKLEGARIVGYRAQYMGSYHDPILINQLDLVLSTIRKYVEFQHEYTEGTWKMDWHVYGKGTVTKEGKAGEVFIIGEALAPTQELANSLVSTARVATVHVPYPGMKATAGSFAYGLGGKVELPLGPCAEFSIYHLVDLELGEERLRSERYPNGLFWQEVGVIGKGSSSTSIFASVEGGDSTTVQQQPVGRKRNITLPQDEIVDESTLPTPNTLGELASVLRSKNSGPFELTFDVMFGSEEQYRLVKGAGFLNAATIAKLWNITEEEVVWSGFFDQALAWKATIPRLFRGKVQANGGFMESDVHGSQKYLGLFDLPLPEELISNLEALKASKAS</sequence>
<dbReference type="EMBL" id="ML977005">
    <property type="protein sequence ID" value="KAF1953183.1"/>
    <property type="molecule type" value="Genomic_DNA"/>
</dbReference>
<keyword evidence="4" id="KW-1185">Reference proteome</keyword>
<feature type="domain" description="Acyclic terpene utilisation N-terminal" evidence="1">
    <location>
        <begin position="169"/>
        <end position="434"/>
    </location>
</feature>
<proteinExistence type="predicted"/>
<reference evidence="3" key="1">
    <citation type="journal article" date="2020" name="Stud. Mycol.">
        <title>101 Dothideomycetes genomes: a test case for predicting lifestyles and emergence of pathogens.</title>
        <authorList>
            <person name="Haridas S."/>
            <person name="Albert R."/>
            <person name="Binder M."/>
            <person name="Bloem J."/>
            <person name="Labutti K."/>
            <person name="Salamov A."/>
            <person name="Andreopoulos B."/>
            <person name="Baker S."/>
            <person name="Barry K."/>
            <person name="Bills G."/>
            <person name="Bluhm B."/>
            <person name="Cannon C."/>
            <person name="Castanera R."/>
            <person name="Culley D."/>
            <person name="Daum C."/>
            <person name="Ezra D."/>
            <person name="Gonzalez J."/>
            <person name="Henrissat B."/>
            <person name="Kuo A."/>
            <person name="Liang C."/>
            <person name="Lipzen A."/>
            <person name="Lutzoni F."/>
            <person name="Magnuson J."/>
            <person name="Mondo S."/>
            <person name="Nolan M."/>
            <person name="Ohm R."/>
            <person name="Pangilinan J."/>
            <person name="Park H.-J."/>
            <person name="Ramirez L."/>
            <person name="Alfaro M."/>
            <person name="Sun H."/>
            <person name="Tritt A."/>
            <person name="Yoshinaga Y."/>
            <person name="Zwiers L.-H."/>
            <person name="Turgeon B."/>
            <person name="Goodwin S."/>
            <person name="Spatafora J."/>
            <person name="Crous P."/>
            <person name="Grigoriev I."/>
        </authorList>
    </citation>
    <scope>NUCLEOTIDE SEQUENCE</scope>
    <source>
        <strain evidence="3">CBS 675.92</strain>
    </source>
</reference>
<dbReference type="AlphaFoldDB" id="A0A6A5TJY8"/>
<accession>A0A6A5TJY8</accession>